<evidence type="ECO:0000313" key="5">
    <source>
        <dbReference type="EMBL" id="QDV38638.1"/>
    </source>
</evidence>
<feature type="compositionally biased region" description="Basic and acidic residues" evidence="3">
    <location>
        <begin position="319"/>
        <end position="342"/>
    </location>
</feature>
<dbReference type="Proteomes" id="UP000317835">
    <property type="component" value="Chromosome"/>
</dbReference>
<dbReference type="Pfam" id="PF13432">
    <property type="entry name" value="TPR_16"/>
    <property type="match status" value="1"/>
</dbReference>
<organism evidence="5 6">
    <name type="scientific">Tautonia plasticadhaerens</name>
    <dbReference type="NCBI Taxonomy" id="2527974"/>
    <lineage>
        <taxon>Bacteria</taxon>
        <taxon>Pseudomonadati</taxon>
        <taxon>Planctomycetota</taxon>
        <taxon>Planctomycetia</taxon>
        <taxon>Isosphaerales</taxon>
        <taxon>Isosphaeraceae</taxon>
        <taxon>Tautonia</taxon>
    </lineage>
</organism>
<keyword evidence="2" id="KW-0802">TPR repeat</keyword>
<keyword evidence="6" id="KW-1185">Reference proteome</keyword>
<dbReference type="InterPro" id="IPR027039">
    <property type="entry name" value="Crtac1"/>
</dbReference>
<dbReference type="OrthoDB" id="5287961at2"/>
<evidence type="ECO:0000313" key="6">
    <source>
        <dbReference type="Proteomes" id="UP000317835"/>
    </source>
</evidence>
<dbReference type="Gene3D" id="2.130.10.130">
    <property type="entry name" value="Integrin alpha, N-terminal"/>
    <property type="match status" value="2"/>
</dbReference>
<dbReference type="Gene3D" id="1.25.40.10">
    <property type="entry name" value="Tetratricopeptide repeat domain"/>
    <property type="match status" value="2"/>
</dbReference>
<dbReference type="SMART" id="SM00028">
    <property type="entry name" value="TPR"/>
    <property type="match status" value="3"/>
</dbReference>
<feature type="repeat" description="TPR" evidence="2">
    <location>
        <begin position="285"/>
        <end position="318"/>
    </location>
</feature>
<feature type="repeat" description="TPR" evidence="2">
    <location>
        <begin position="115"/>
        <end position="148"/>
    </location>
</feature>
<feature type="domain" description="ASPIC/UnbV" evidence="4">
    <location>
        <begin position="900"/>
        <end position="965"/>
    </location>
</feature>
<dbReference type="InterPro" id="IPR013517">
    <property type="entry name" value="FG-GAP"/>
</dbReference>
<dbReference type="AlphaFoldDB" id="A0A518HCP7"/>
<dbReference type="PANTHER" id="PTHR16026">
    <property type="entry name" value="CARTILAGE ACIDIC PROTEIN 1"/>
    <property type="match status" value="1"/>
</dbReference>
<dbReference type="InterPro" id="IPR011990">
    <property type="entry name" value="TPR-like_helical_dom_sf"/>
</dbReference>
<name>A0A518HCP7_9BACT</name>
<feature type="region of interest" description="Disordered" evidence="3">
    <location>
        <begin position="317"/>
        <end position="342"/>
    </location>
</feature>
<dbReference type="RefSeq" id="WP_145277287.1">
    <property type="nucleotide sequence ID" value="NZ_CP036426.1"/>
</dbReference>
<dbReference type="KEGG" id="tpla:ElP_65930"/>
<gene>
    <name evidence="5" type="ORF">ElP_65930</name>
</gene>
<evidence type="ECO:0000256" key="2">
    <source>
        <dbReference type="PROSITE-ProRule" id="PRU00339"/>
    </source>
</evidence>
<keyword evidence="1" id="KW-0732">Signal</keyword>
<dbReference type="Pfam" id="PF07593">
    <property type="entry name" value="UnbV_ASPIC"/>
    <property type="match status" value="1"/>
</dbReference>
<dbReference type="InterPro" id="IPR028994">
    <property type="entry name" value="Integrin_alpha_N"/>
</dbReference>
<dbReference type="PANTHER" id="PTHR16026:SF0">
    <property type="entry name" value="CARTILAGE ACIDIC PROTEIN 1"/>
    <property type="match status" value="1"/>
</dbReference>
<reference evidence="5 6" key="1">
    <citation type="submission" date="2019-02" db="EMBL/GenBank/DDBJ databases">
        <title>Deep-cultivation of Planctomycetes and their phenomic and genomic characterization uncovers novel biology.</title>
        <authorList>
            <person name="Wiegand S."/>
            <person name="Jogler M."/>
            <person name="Boedeker C."/>
            <person name="Pinto D."/>
            <person name="Vollmers J."/>
            <person name="Rivas-Marin E."/>
            <person name="Kohn T."/>
            <person name="Peeters S.H."/>
            <person name="Heuer A."/>
            <person name="Rast P."/>
            <person name="Oberbeckmann S."/>
            <person name="Bunk B."/>
            <person name="Jeske O."/>
            <person name="Meyerdierks A."/>
            <person name="Storesund J.E."/>
            <person name="Kallscheuer N."/>
            <person name="Luecker S."/>
            <person name="Lage O.M."/>
            <person name="Pohl T."/>
            <person name="Merkel B.J."/>
            <person name="Hornburger P."/>
            <person name="Mueller R.-W."/>
            <person name="Bruemmer F."/>
            <person name="Labrenz M."/>
            <person name="Spormann A.M."/>
            <person name="Op den Camp H."/>
            <person name="Overmann J."/>
            <person name="Amann R."/>
            <person name="Jetten M.S.M."/>
            <person name="Mascher T."/>
            <person name="Medema M.H."/>
            <person name="Devos D.P."/>
            <person name="Kaster A.-K."/>
            <person name="Ovreas L."/>
            <person name="Rohde M."/>
            <person name="Galperin M.Y."/>
            <person name="Jogler C."/>
        </authorList>
    </citation>
    <scope>NUCLEOTIDE SEQUENCE [LARGE SCALE GENOMIC DNA]</scope>
    <source>
        <strain evidence="5 6">ElP</strain>
    </source>
</reference>
<dbReference type="SUPFAM" id="SSF48452">
    <property type="entry name" value="TPR-like"/>
    <property type="match status" value="2"/>
</dbReference>
<proteinExistence type="predicted"/>
<dbReference type="Pfam" id="PF13517">
    <property type="entry name" value="FG-GAP_3"/>
    <property type="match status" value="2"/>
</dbReference>
<dbReference type="Pfam" id="PF13428">
    <property type="entry name" value="TPR_14"/>
    <property type="match status" value="1"/>
</dbReference>
<evidence type="ECO:0000256" key="1">
    <source>
        <dbReference type="ARBA" id="ARBA00022729"/>
    </source>
</evidence>
<evidence type="ECO:0000259" key="4">
    <source>
        <dbReference type="Pfam" id="PF07593"/>
    </source>
</evidence>
<feature type="region of interest" description="Disordered" evidence="3">
    <location>
        <begin position="418"/>
        <end position="452"/>
    </location>
</feature>
<evidence type="ECO:0000256" key="3">
    <source>
        <dbReference type="SAM" id="MobiDB-lite"/>
    </source>
</evidence>
<sequence>MSLRRRILGPAVALAIAVGLGLATVLGLGDGLGSRPPGAPPGPGEVAEPSWEAIVEATQAQQWPRVEALLRDWVDRREDDGKARIMLGQMLVSTDRRSEGARVLAGVGADDPSYADARTQLGELALSLGDAPRAEVAFRQAAEADPKAVAPRGRLIYLLGLQLRSAEARDVLWQLHEATGDARMLVDLILDAAKSEVDVRGISPEIGQFLDGSPDDAFLRRAYGLSLHWKGEFSAALPHLEAAASGLVDDPIGRLALAECRAQLGLPVELPGAMGTIPDPPADASRWWVSLGQLQQAEGRPGDALESFRRAVALNPESPEAHHRLSQELSRSGDDVGAAEHSRRAEELRRRWVVLRRNFTDLRSFGFEEDAELLARLGDQCRDASLLAEARAWYEHAIGRDPGSPAASRLAALAGRTDPFPVARSRPRRVAGPAGADRDRTPGPGPDAPPTARFEDVAASAGIAYQYDHGPRDEIYLADTMGGGVGLLDFDGDGRLDLYFVNGCPMPYDRDDPPAPNRLYRNLGAWRFEDVTESAGVGGHGYGMGCAVADYDDDGHEDLFITGLDRTVLYRNNGDGTFEDVTESAGVASDRWTTAAGFGDFDRDGDLDLFVVTYVEDDSDAPRPCRDHAGRPVHCSPAHSPAQQDLLFRNEGDGTFADASVGAGIEAPAGRGLGLAIADFDGDSLLDAYVANDASPDFLFRNLGGLRFEEVGAASGLALDGSGHATASMGVVADDLVADGLIDLLHTNFLNEANTLHRNLGGGQFADATLSGGLAAPSLSTTGFGTAAVDADNDGTLDLFVANGHVDDQPWVNSPMPQPPQLFLGRGGGRFTLADADAFPYLSRRVVGRGLASGDLDDDGRADLVVVHRGSPAAVLRNVTEGGHWLGLRLIGTRSPRTPVGARVEVEAGGLRIVRWLTSGTGYLSAHDNRLWLGLGAAEAVDRLEIHWPSGLRQSIAGLAADRRYELREGGEPSPMIPPPTR</sequence>
<dbReference type="InterPro" id="IPR011519">
    <property type="entry name" value="UnbV_ASPIC"/>
</dbReference>
<dbReference type="EMBL" id="CP036426">
    <property type="protein sequence ID" value="QDV38638.1"/>
    <property type="molecule type" value="Genomic_DNA"/>
</dbReference>
<protein>
    <submittedName>
        <fullName evidence="5">ASPIC and UnbV</fullName>
    </submittedName>
</protein>
<dbReference type="InterPro" id="IPR019734">
    <property type="entry name" value="TPR_rpt"/>
</dbReference>
<accession>A0A518HCP7</accession>
<dbReference type="PROSITE" id="PS50005">
    <property type="entry name" value="TPR"/>
    <property type="match status" value="2"/>
</dbReference>
<dbReference type="SUPFAM" id="SSF69318">
    <property type="entry name" value="Integrin alpha N-terminal domain"/>
    <property type="match status" value="1"/>
</dbReference>